<evidence type="ECO:0000313" key="3">
    <source>
        <dbReference type="Proteomes" id="UP001055911"/>
    </source>
</evidence>
<evidence type="ECO:0000313" key="2">
    <source>
        <dbReference type="EMBL" id="USS89066.1"/>
    </source>
</evidence>
<proteinExistence type="predicted"/>
<dbReference type="Proteomes" id="UP001055911">
    <property type="component" value="Chromosome"/>
</dbReference>
<keyword evidence="1" id="KW-1133">Transmembrane helix</keyword>
<reference evidence="2" key="1">
    <citation type="submission" date="2022-05" db="EMBL/GenBank/DDBJ databases">
        <authorList>
            <person name="Oliphant S.A."/>
            <person name="Watson-Haigh N.S."/>
            <person name="Sumby K.M."/>
            <person name="Gardner J.M."/>
            <person name="Jiranek V."/>
        </authorList>
    </citation>
    <scope>NUCLEOTIDE SEQUENCE</scope>
    <source>
        <strain evidence="2">KI4_B1</strain>
    </source>
</reference>
<name>A0A9Q8ZV41_9LACO</name>
<dbReference type="AlphaFoldDB" id="A0A9Q8ZV41"/>
<sequence length="89" mass="9703">MVILLHALIGIVGFVSAGVLGISFMGHTQELSSMQRWSLILTVSAVGITAVLGLYYMAGIWGALVSGLLLAYFEYVCFFKEPKTVHEHQ</sequence>
<keyword evidence="3" id="KW-1185">Reference proteome</keyword>
<keyword evidence="1" id="KW-0812">Transmembrane</keyword>
<gene>
    <name evidence="2" type="ORF">M3M40_06185</name>
</gene>
<accession>A0A9Q8ZV41</accession>
<feature type="transmembrane region" description="Helical" evidence="1">
    <location>
        <begin position="6"/>
        <end position="25"/>
    </location>
</feature>
<dbReference type="RefSeq" id="WP_252766583.1">
    <property type="nucleotide sequence ID" value="NZ_CP097119.1"/>
</dbReference>
<dbReference type="EMBL" id="CP097119">
    <property type="protein sequence ID" value="USS89066.1"/>
    <property type="molecule type" value="Genomic_DNA"/>
</dbReference>
<organism evidence="2 3">
    <name type="scientific">Fructilactobacillus cliffordii</name>
    <dbReference type="NCBI Taxonomy" id="2940299"/>
    <lineage>
        <taxon>Bacteria</taxon>
        <taxon>Bacillati</taxon>
        <taxon>Bacillota</taxon>
        <taxon>Bacilli</taxon>
        <taxon>Lactobacillales</taxon>
        <taxon>Lactobacillaceae</taxon>
        <taxon>Fructilactobacillus</taxon>
    </lineage>
</organism>
<evidence type="ECO:0000256" key="1">
    <source>
        <dbReference type="SAM" id="Phobius"/>
    </source>
</evidence>
<protein>
    <submittedName>
        <fullName evidence="2">Uncharacterized protein</fullName>
    </submittedName>
</protein>
<keyword evidence="1" id="KW-0472">Membrane</keyword>
<feature type="transmembrane region" description="Helical" evidence="1">
    <location>
        <begin position="37"/>
        <end position="55"/>
    </location>
</feature>